<keyword evidence="2" id="KW-0378">Hydrolase</keyword>
<dbReference type="EC" id="3.1.21.3" evidence="2"/>
<organism evidence="2">
    <name type="scientific">Neisseria gonorrhoeae</name>
    <dbReference type="NCBI Taxonomy" id="485"/>
    <lineage>
        <taxon>Bacteria</taxon>
        <taxon>Pseudomonadati</taxon>
        <taxon>Pseudomonadota</taxon>
        <taxon>Betaproteobacteria</taxon>
        <taxon>Neisseriales</taxon>
        <taxon>Neisseriaceae</taxon>
        <taxon>Neisseria</taxon>
    </lineage>
</organism>
<accession>A0A378VYZ9</accession>
<dbReference type="GO" id="GO:0009035">
    <property type="term" value="F:type I site-specific deoxyribonuclease activity"/>
    <property type="evidence" value="ECO:0007669"/>
    <property type="project" value="UniProtKB-EC"/>
</dbReference>
<evidence type="ECO:0000256" key="1">
    <source>
        <dbReference type="SAM" id="MobiDB-lite"/>
    </source>
</evidence>
<feature type="compositionally biased region" description="Low complexity" evidence="1">
    <location>
        <begin position="103"/>
        <end position="114"/>
    </location>
</feature>
<feature type="compositionally biased region" description="Basic residues" evidence="1">
    <location>
        <begin position="86"/>
        <end position="99"/>
    </location>
</feature>
<reference evidence="2" key="1">
    <citation type="submission" date="2018-06" db="EMBL/GenBank/DDBJ databases">
        <authorList>
            <consortium name="Pathogen Informatics"/>
            <person name="Doyle S."/>
        </authorList>
    </citation>
    <scope>NUCLEOTIDE SEQUENCE [LARGE SCALE GENOMIC DNA]</scope>
    <source>
        <strain evidence="2">NCTC11421</strain>
    </source>
</reference>
<sequence length="114" mass="13165">MYRETAARLDTLNLAEKLQQGDTAHLLNEALEDVYFQFVKIGEAELKLADDLKDIMRKVREGLAGNFDQDDLEYISLREELERIFKKRTSPKSGRKKCRQTLPHSKPSIPKSKS</sequence>
<gene>
    <name evidence="2" type="ORF">NCTC11421_01736</name>
</gene>
<evidence type="ECO:0000313" key="2">
    <source>
        <dbReference type="EMBL" id="SUA23746.1"/>
    </source>
</evidence>
<dbReference type="AlphaFoldDB" id="A0A378VYZ9"/>
<dbReference type="EMBL" id="UGRI01000001">
    <property type="protein sequence ID" value="SUA23746.1"/>
    <property type="molecule type" value="Genomic_DNA"/>
</dbReference>
<feature type="region of interest" description="Disordered" evidence="1">
    <location>
        <begin position="86"/>
        <end position="114"/>
    </location>
</feature>
<name>A0A378VYZ9_NEIGO</name>
<protein>
    <submittedName>
        <fullName evidence="2">Type I restriction enzyme</fullName>
        <ecNumber evidence="2">3.1.21.3</ecNumber>
    </submittedName>
</protein>
<proteinExistence type="predicted"/>